<evidence type="ECO:0000313" key="2">
    <source>
        <dbReference type="Proteomes" id="UP000250140"/>
    </source>
</evidence>
<name>A0A8E2EWR9_9PEZI</name>
<proteinExistence type="predicted"/>
<evidence type="ECO:0008006" key="3">
    <source>
        <dbReference type="Google" id="ProtNLM"/>
    </source>
</evidence>
<dbReference type="OrthoDB" id="4760831at2759"/>
<keyword evidence="2" id="KW-1185">Reference proteome</keyword>
<reference evidence="1 2" key="1">
    <citation type="journal article" date="2016" name="Nat. Commun.">
        <title>Ectomycorrhizal ecology is imprinted in the genome of the dominant symbiotic fungus Cenococcum geophilum.</title>
        <authorList>
            <consortium name="DOE Joint Genome Institute"/>
            <person name="Peter M."/>
            <person name="Kohler A."/>
            <person name="Ohm R.A."/>
            <person name="Kuo A."/>
            <person name="Krutzmann J."/>
            <person name="Morin E."/>
            <person name="Arend M."/>
            <person name="Barry K.W."/>
            <person name="Binder M."/>
            <person name="Choi C."/>
            <person name="Clum A."/>
            <person name="Copeland A."/>
            <person name="Grisel N."/>
            <person name="Haridas S."/>
            <person name="Kipfer T."/>
            <person name="LaButti K."/>
            <person name="Lindquist E."/>
            <person name="Lipzen A."/>
            <person name="Maire R."/>
            <person name="Meier B."/>
            <person name="Mihaltcheva S."/>
            <person name="Molinier V."/>
            <person name="Murat C."/>
            <person name="Poggeler S."/>
            <person name="Quandt C.A."/>
            <person name="Sperisen C."/>
            <person name="Tritt A."/>
            <person name="Tisserant E."/>
            <person name="Crous P.W."/>
            <person name="Henrissat B."/>
            <person name="Nehls U."/>
            <person name="Egli S."/>
            <person name="Spatafora J.W."/>
            <person name="Grigoriev I.V."/>
            <person name="Martin F.M."/>
        </authorList>
    </citation>
    <scope>NUCLEOTIDE SEQUENCE [LARGE SCALE GENOMIC DNA]</scope>
    <source>
        <strain evidence="1 2">CBS 207.34</strain>
    </source>
</reference>
<organism evidence="1 2">
    <name type="scientific">Glonium stellatum</name>
    <dbReference type="NCBI Taxonomy" id="574774"/>
    <lineage>
        <taxon>Eukaryota</taxon>
        <taxon>Fungi</taxon>
        <taxon>Dikarya</taxon>
        <taxon>Ascomycota</taxon>
        <taxon>Pezizomycotina</taxon>
        <taxon>Dothideomycetes</taxon>
        <taxon>Pleosporomycetidae</taxon>
        <taxon>Gloniales</taxon>
        <taxon>Gloniaceae</taxon>
        <taxon>Glonium</taxon>
    </lineage>
</organism>
<dbReference type="AlphaFoldDB" id="A0A8E2EWR9"/>
<evidence type="ECO:0000313" key="1">
    <source>
        <dbReference type="EMBL" id="OCL06342.1"/>
    </source>
</evidence>
<accession>A0A8E2EWR9</accession>
<protein>
    <recommendedName>
        <fullName evidence="3">Caspase domain-containing protein</fullName>
    </recommendedName>
</protein>
<sequence>MDFARRFNGPHSLLIIYYAGHGSYNNHVEKLELHAYNNAERPLLEDSECDILAILDCCFASNIQKHGQEMQPRNYEVLTASGYNRVTAGPGKNSFTTALIASLEDLLKENGGNHFDTRQLCEKINLRPERLHNPSHVWSRLKTYDRPITLAPRNLSTDSVTGAFNPNNTQAFLALRVLLTVKPENLTKDQVSKIAAALSEAVKDTRAPINQIV</sequence>
<dbReference type="EMBL" id="KV750085">
    <property type="protein sequence ID" value="OCL06342.1"/>
    <property type="molecule type" value="Genomic_DNA"/>
</dbReference>
<dbReference type="Proteomes" id="UP000250140">
    <property type="component" value="Unassembled WGS sequence"/>
</dbReference>
<gene>
    <name evidence="1" type="ORF">AOQ84DRAFT_411318</name>
</gene>